<accession>A0A6J4RG48</accession>
<evidence type="ECO:0000313" key="1">
    <source>
        <dbReference type="EMBL" id="CAA9468921.1"/>
    </source>
</evidence>
<gene>
    <name evidence="1" type="ORF">AVDCRST_MAG58-3838</name>
</gene>
<dbReference type="AlphaFoldDB" id="A0A6J4RG48"/>
<reference evidence="1" key="1">
    <citation type="submission" date="2020-02" db="EMBL/GenBank/DDBJ databases">
        <authorList>
            <person name="Meier V. D."/>
        </authorList>
    </citation>
    <scope>NUCLEOTIDE SEQUENCE</scope>
    <source>
        <strain evidence="1">AVDCRST_MAG58</strain>
    </source>
</reference>
<name>A0A6J4RG48_9ACTN</name>
<dbReference type="EMBL" id="CADCVF010000079">
    <property type="protein sequence ID" value="CAA9468921.1"/>
    <property type="molecule type" value="Genomic_DNA"/>
</dbReference>
<organism evidence="1">
    <name type="scientific">uncultured Rubrobacteraceae bacterium</name>
    <dbReference type="NCBI Taxonomy" id="349277"/>
    <lineage>
        <taxon>Bacteria</taxon>
        <taxon>Bacillati</taxon>
        <taxon>Actinomycetota</taxon>
        <taxon>Rubrobacteria</taxon>
        <taxon>Rubrobacterales</taxon>
        <taxon>Rubrobacteraceae</taxon>
        <taxon>environmental samples</taxon>
    </lineage>
</organism>
<protein>
    <submittedName>
        <fullName evidence="1">Uncharacterized protein</fullName>
    </submittedName>
</protein>
<proteinExistence type="predicted"/>
<sequence length="43" mass="4831">MEELRPSHTRPELGAFSNPLLAFPQRNIAPSFTGTSEVRLTYV</sequence>